<proteinExistence type="predicted"/>
<evidence type="ECO:0000313" key="2">
    <source>
        <dbReference type="Proteomes" id="UP000281112"/>
    </source>
</evidence>
<organism evidence="1 2">
    <name type="scientific">Vibrio viridaestus</name>
    <dbReference type="NCBI Taxonomy" id="2487322"/>
    <lineage>
        <taxon>Bacteria</taxon>
        <taxon>Pseudomonadati</taxon>
        <taxon>Pseudomonadota</taxon>
        <taxon>Gammaproteobacteria</taxon>
        <taxon>Vibrionales</taxon>
        <taxon>Vibrionaceae</taxon>
        <taxon>Vibrio</taxon>
    </lineage>
</organism>
<dbReference type="Proteomes" id="UP000281112">
    <property type="component" value="Unassembled WGS sequence"/>
</dbReference>
<protein>
    <submittedName>
        <fullName evidence="1">Uncharacterized protein</fullName>
    </submittedName>
</protein>
<dbReference type="InterPro" id="IPR024651">
    <property type="entry name" value="FAD-SLDH_ssu"/>
</dbReference>
<dbReference type="EMBL" id="RJVQ01000003">
    <property type="protein sequence ID" value="RQW63570.1"/>
    <property type="molecule type" value="Genomic_DNA"/>
</dbReference>
<keyword evidence="2" id="KW-1185">Reference proteome</keyword>
<dbReference type="OrthoDB" id="8635030at2"/>
<reference evidence="1 2" key="1">
    <citation type="submission" date="2018-11" db="EMBL/GenBank/DDBJ databases">
        <title>Vibrio LJC006 sp. nov., isolated from seawater during the bloom of the enteromorpha.</title>
        <authorList>
            <person name="Liang J."/>
        </authorList>
    </citation>
    <scope>NUCLEOTIDE SEQUENCE [LARGE SCALE GENOMIC DNA]</scope>
    <source>
        <strain evidence="1 2">LJC006</strain>
    </source>
</reference>
<accession>A0A3N9THQ2</accession>
<comment type="caution">
    <text evidence="1">The sequence shown here is derived from an EMBL/GenBank/DDBJ whole genome shotgun (WGS) entry which is preliminary data.</text>
</comment>
<sequence>MLKNVIHTREPKSESLSGNAISRRKFLSNAISTVVGGYVMLAFPSFSFAAEANLAAEDIQKITSFLTDKDIGLALANRAYQALTKVDSQFPQRFITLNNFLASNQFSSVNELKDHPQFTGELKNTAQEVISALYLGYAGQPKAHSSEDNVEFVTYTQALTYQLTKDFTPIPSYSRLKTGYWAHLPNKKSSA</sequence>
<gene>
    <name evidence="1" type="ORF">EES38_10010</name>
</gene>
<evidence type="ECO:0000313" key="1">
    <source>
        <dbReference type="EMBL" id="RQW63570.1"/>
    </source>
</evidence>
<dbReference type="AlphaFoldDB" id="A0A3N9THQ2"/>
<name>A0A3N9THQ2_9VIBR</name>
<dbReference type="Pfam" id="PF12318">
    <property type="entry name" value="FAD-SLDH"/>
    <property type="match status" value="1"/>
</dbReference>